<feature type="transmembrane region" description="Helical" evidence="13">
    <location>
        <begin position="140"/>
        <end position="163"/>
    </location>
</feature>
<dbReference type="SUPFAM" id="SSF103575">
    <property type="entry name" value="Plexin repeat"/>
    <property type="match status" value="1"/>
</dbReference>
<evidence type="ECO:0000256" key="8">
    <source>
        <dbReference type="ARBA" id="ARBA00023136"/>
    </source>
</evidence>
<keyword evidence="10" id="KW-0325">Glycoprotein</keyword>
<feature type="region of interest" description="Disordered" evidence="12">
    <location>
        <begin position="171"/>
        <end position="207"/>
    </location>
</feature>
<dbReference type="GO" id="GO:0007411">
    <property type="term" value="P:axon guidance"/>
    <property type="evidence" value="ECO:0007669"/>
    <property type="project" value="TreeGrafter"/>
</dbReference>
<evidence type="ECO:0000259" key="14">
    <source>
        <dbReference type="SMART" id="SM00423"/>
    </source>
</evidence>
<evidence type="ECO:0000313" key="16">
    <source>
        <dbReference type="WBParaSite" id="nRc.2.0.1.t45398-RA"/>
    </source>
</evidence>
<protein>
    <recommendedName>
        <fullName evidence="11">Semaphorin-1A</fullName>
    </recommendedName>
</protein>
<evidence type="ECO:0000256" key="5">
    <source>
        <dbReference type="ARBA" id="ARBA00022782"/>
    </source>
</evidence>
<feature type="domain" description="PSI" evidence="14">
    <location>
        <begin position="51"/>
        <end position="105"/>
    </location>
</feature>
<dbReference type="InterPro" id="IPR027231">
    <property type="entry name" value="Semaphorin"/>
</dbReference>
<evidence type="ECO:0000256" key="1">
    <source>
        <dbReference type="ARBA" id="ARBA00004370"/>
    </source>
</evidence>
<keyword evidence="3" id="KW-0217">Developmental protein</keyword>
<keyword evidence="9" id="KW-1015">Disulfide bond</keyword>
<dbReference type="InterPro" id="IPR002165">
    <property type="entry name" value="Plexin_repeat"/>
</dbReference>
<dbReference type="FunFam" id="3.30.1680.10:FF:000016">
    <property type="entry name" value="Putative Semaphorin-6B"/>
    <property type="match status" value="1"/>
</dbReference>
<dbReference type="SMART" id="SM00423">
    <property type="entry name" value="PSI"/>
    <property type="match status" value="1"/>
</dbReference>
<comment type="subcellular location">
    <subcellularLocation>
        <location evidence="1">Membrane</location>
    </subcellularLocation>
</comment>
<evidence type="ECO:0000256" key="11">
    <source>
        <dbReference type="ARBA" id="ARBA00074143"/>
    </source>
</evidence>
<name>A0A915L2U6_ROMCU</name>
<evidence type="ECO:0000313" key="15">
    <source>
        <dbReference type="Proteomes" id="UP000887565"/>
    </source>
</evidence>
<evidence type="ECO:0000256" key="7">
    <source>
        <dbReference type="ARBA" id="ARBA00022989"/>
    </source>
</evidence>
<dbReference type="PANTHER" id="PTHR11036">
    <property type="entry name" value="SEMAPHORIN"/>
    <property type="match status" value="1"/>
</dbReference>
<dbReference type="GO" id="GO:0005886">
    <property type="term" value="C:plasma membrane"/>
    <property type="evidence" value="ECO:0007669"/>
    <property type="project" value="TreeGrafter"/>
</dbReference>
<dbReference type="Pfam" id="PF01437">
    <property type="entry name" value="PSI"/>
    <property type="match status" value="1"/>
</dbReference>
<dbReference type="GO" id="GO:0030335">
    <property type="term" value="P:positive regulation of cell migration"/>
    <property type="evidence" value="ECO:0007669"/>
    <property type="project" value="TreeGrafter"/>
</dbReference>
<evidence type="ECO:0000256" key="10">
    <source>
        <dbReference type="ARBA" id="ARBA00023180"/>
    </source>
</evidence>
<keyword evidence="4 13" id="KW-0812">Transmembrane</keyword>
<evidence type="ECO:0000256" key="9">
    <source>
        <dbReference type="ARBA" id="ARBA00023157"/>
    </source>
</evidence>
<keyword evidence="8 13" id="KW-0472">Membrane</keyword>
<evidence type="ECO:0000256" key="12">
    <source>
        <dbReference type="SAM" id="MobiDB-lite"/>
    </source>
</evidence>
<dbReference type="WBParaSite" id="nRc.2.0.1.t45398-RA">
    <property type="protein sequence ID" value="nRc.2.0.1.t45398-RA"/>
    <property type="gene ID" value="nRc.2.0.1.g45398"/>
</dbReference>
<dbReference type="Proteomes" id="UP000887565">
    <property type="component" value="Unplaced"/>
</dbReference>
<keyword evidence="7 13" id="KW-1133">Transmembrane helix</keyword>
<keyword evidence="5" id="KW-0221">Differentiation</keyword>
<dbReference type="Gene3D" id="3.30.1680.10">
    <property type="entry name" value="ligand-binding face of the semaphorins, domain 2"/>
    <property type="match status" value="1"/>
</dbReference>
<evidence type="ECO:0000256" key="2">
    <source>
        <dbReference type="ARBA" id="ARBA00009492"/>
    </source>
</evidence>
<dbReference type="InterPro" id="IPR016201">
    <property type="entry name" value="PSI"/>
</dbReference>
<dbReference type="GO" id="GO:0071526">
    <property type="term" value="P:semaphorin-plexin signaling pathway"/>
    <property type="evidence" value="ECO:0007669"/>
    <property type="project" value="TreeGrafter"/>
</dbReference>
<accession>A0A915L2U6</accession>
<proteinExistence type="inferred from homology"/>
<keyword evidence="6" id="KW-0524">Neurogenesis</keyword>
<sequence>MGLKRVRNANLTKNAVFEISFVPFHFSESENEQSKLIIISRDEVKTAPLHFCANKTNCGACVRLRDPYCAWDADNGNCIAVTNGRWPKDRNLIQNVLTGQARNCPSGDLDIEFYNINELYAPSTSNDFSQMPGAYSAESMALAVVLTITLASVLGFFVGYRLASSSNWRQNSTNQNHGGGVNKGDQSPACSADDDYEAPPSYKSNAPSSDFYESAMSALRRPLTASSATEKFTFDVVGNLPNDCLTFDSCKQESVKLNNFLLTGKTCDKNFLPPPPIGSTLPPPIGSTLPRDYKGGVFDRGEFNGRGHFTKKCLMSVEKNCNS</sequence>
<dbReference type="GO" id="GO:0045499">
    <property type="term" value="F:chemorepellent activity"/>
    <property type="evidence" value="ECO:0007669"/>
    <property type="project" value="TreeGrafter"/>
</dbReference>
<organism evidence="15 16">
    <name type="scientific">Romanomermis culicivorax</name>
    <name type="common">Nematode worm</name>
    <dbReference type="NCBI Taxonomy" id="13658"/>
    <lineage>
        <taxon>Eukaryota</taxon>
        <taxon>Metazoa</taxon>
        <taxon>Ecdysozoa</taxon>
        <taxon>Nematoda</taxon>
        <taxon>Enoplea</taxon>
        <taxon>Dorylaimia</taxon>
        <taxon>Mermithida</taxon>
        <taxon>Mermithoidea</taxon>
        <taxon>Mermithidae</taxon>
        <taxon>Romanomermis</taxon>
    </lineage>
</organism>
<dbReference type="AlphaFoldDB" id="A0A915L2U6"/>
<evidence type="ECO:0000256" key="3">
    <source>
        <dbReference type="ARBA" id="ARBA00022473"/>
    </source>
</evidence>
<keyword evidence="15" id="KW-1185">Reference proteome</keyword>
<dbReference type="GO" id="GO:0030215">
    <property type="term" value="F:semaphorin receptor binding"/>
    <property type="evidence" value="ECO:0007669"/>
    <property type="project" value="InterPro"/>
</dbReference>
<comment type="similarity">
    <text evidence="2">Belongs to the semaphorin family.</text>
</comment>
<dbReference type="PANTHER" id="PTHR11036:SF127">
    <property type="entry name" value="SEMAPHORIN-1A"/>
    <property type="match status" value="1"/>
</dbReference>
<evidence type="ECO:0000256" key="4">
    <source>
        <dbReference type="ARBA" id="ARBA00022692"/>
    </source>
</evidence>
<reference evidence="16" key="1">
    <citation type="submission" date="2022-11" db="UniProtKB">
        <authorList>
            <consortium name="WormBaseParasite"/>
        </authorList>
    </citation>
    <scope>IDENTIFICATION</scope>
</reference>
<evidence type="ECO:0000256" key="6">
    <source>
        <dbReference type="ARBA" id="ARBA00022902"/>
    </source>
</evidence>
<evidence type="ECO:0000256" key="13">
    <source>
        <dbReference type="SAM" id="Phobius"/>
    </source>
</evidence>